<dbReference type="SUPFAM" id="SSF51126">
    <property type="entry name" value="Pectin lyase-like"/>
    <property type="match status" value="1"/>
</dbReference>
<dbReference type="Gene3D" id="2.60.40.10">
    <property type="entry name" value="Immunoglobulins"/>
    <property type="match status" value="4"/>
</dbReference>
<sequence>MPSGCTFAYALSLTPVLTRTSPLTANEGDTITIKGHAFSTTAGENMVTIGSEPCDVLTAAVDSTFVPPNCTALSCTQEMRTLVSLTCRLPILDSTVPHTISVSVSGKGASPALPGGNIRVLPVIRSMSPIRGSLAGGTLVNLYGDGLSKRMGDLDVRLGSVICRVLTSNASHVTCLTNSHTTLTQDRVETLAVRVRGVLAGGASFSFTFATSSTPVLTTAAVADSTSLDNWLVTVSGSGFLSPASANVIYIGSTRCVPTGTGTSTQITCNASPPLSGSQAVTLVNVGGSARGSSSLPTVTGMSLTLSGLSPATVSLAGGAELVINGAGFSETSSRVTVCGVTCPIKSVASTSLRCTVPSRLLLLEGTQGLNLSVATSAELDLGYAAPPPPPPGVAAVVVASDALTLRRGRSVLLNFAGLTNINLPRGSNLTRATLHVAPQSGGGGSVLTLVHATLHCSSTPSPLSTAMLNAFLQTNETIEWEMQPYDLGFASDESPDFSSLLLNDVATSTGVQGCSLVVLLHAKDGPGVRSFHSPYSNNAFNRPELRLLFDPPSTVAQTAWAIDASCPVQVSVPTTLPASATLSCSAPFDALSSVRLGDTNSCPHLQLEATAATSTATCALSVNGLNLMSSCGLDSLVVGRDGVCVAAINPPDRPRTACFDTKTQGQGAEKLASWIDGLPLGTQVMIASCSRLSWAHNRNNLTSVFATLGARNPPTRIDDAYALVGFKGATTPLAEARTPCCTNPSGPLRVCQTCSQALAKATSIVECGASISFSNSSIVRESVLGTEEPWQPLSAASDATVRPTVLSAYKAAILTVPDGSTSEAGSTTAPAINSLVDVITSLQSQDVDTFDQPCTSSLANSYGSRHGAGLATDGDGSSYWLSVGRNDTLFTVDLGMDTAIRALNFTWKYPASTVLVLASDKVTGNADADWAIAGGSYGTVPARIALSDPTGRPYVQARRLRIYMAGAASATWPMFGLSSLVSDSCEVPRVTQSVGTNLAYARSATPRVLSVSPRRGSTAGGTALTITVEGLPTSVTASQVSVTIAGKACTVSLASASSNQVRCTTGSYGVTSLANPGLGSVQLTIASVGTAAATAEATYEYIDLWSRRTTWGGEGYTIPGLETAGDSVWIQNGQRILLDCSVRLYMLIVQGVLQFDRVNINLDANYIFVMGGSFIVGTEREPFMQKAVITLHGSPVSQEIPVYGAKTLSCRFCTLDLHGKPLLAGRTHTKLAQTVSAGATYIDLMEPVSWDVDSQIVITSTHFNGTFEEAETNIIDSLLNGGTRIRLVDPLKFGHLGQTFQLDGGKSVDFRANVAILSRNVVLQGNAMSELDKHGMHIMLHSRTHESIADRSNGESLIARIENIEVRYAGQFGRMGRYPIHFHMIGAVRNSYVRRNSIHHTYNRAIAIHGVHYLRVQGNVAFETRGHTYFVEDGVETKNVITGNLGANTRESFTGLTSDATPATYWLVNGDNYVERNIAAGSTHYGFWFFPEPKIRGTSEFDPGCSDICPQGIPVYHFADNEAHNNGRYGLRIFTGRSPHNGEGMPGFYPVTARSCDPVGPNNTFAISRFERQYSWRNGKNGISFGSVAAVHIVDAVVADNCMRGIEGTGADGLVPGIASTETKMRGPWGYNKLVRPLFVGHPLRCPECSQSWKPYFPEVHGPAGWRGRVRLGLEQPAWLGLVVENATFINYDREGMVAVGGFAKAFPLDPTGYDFSNAGAMETRFSGVTWLQSPNRVRWRWNDEALFYDIDGTFADQPFCAGCSVLKNNLVSDPDAFPDCYQDARYDGTVCKPTYKIVQAGFLPEDPLMLIETMRISHRNQQGIYVRSDDATFLRNKWMPAGQFNFVEMDVSTDLMTAAVIGELDEEWQGSWNSASGVWIGERMARFTFNYTSWHDQSSATRVAIGIFSESGTSLSWVNGSDHTINGTIQLNLHVTWYRWNPMHPPQIPSEEWRTYYTVGCPETCFGGCFSSMWSDMYTWHGQGMNLGATEDDALFVWPGFKSNVTIKACRTVVLDFNLDVQLYSLVVWGVLDIENRPDAIINLRSVCINIKPGGKIVAGSAVNYFKGTLQFHLVGDELTESAHCGGLKGRVFDVNGALELYGDAPIGKMWSRLRETSLPGSRVLTVIGRIDWQIGDQVIIGTTGDDASETEWATIWAVRYVPSPIGGQDTEISIVNPLVYRHIGVTERHGAHTLEMRAEVALYLRAKTSSAQPPIAIKGADSLRADFSFKTMLTSKFGLIFNANGGSRATLHGVHFENGGAFLPSVVSIREERKVVPMIRCKGTCDIRSSVMIPRMGHGVEDNTLNDGHYENNIVWRGATGFRVGGSARVINNVVFGALMSQNPGSQGDPGDLADGDSGFQILDNGWRLTFIGNAVAGAEGPCLGFKGFAMWQSRFRNNTLHSCEIGIGIKGDVMSRPDEIRFDGGGYGVVSDLTIYRIRNIAVWGYSGSPAPMISNVRIADSLVGFFWGGLGANPEIHEVSPKSIYVRDSLFVGRSFSNPICEGQVAILLPIFASQGYSISPSVCGPLGGHWTQGIYGMEHPTGSNPPIAGDVRISDTTFMRYSRAPLNGNNCGGSSVLQTTMRGGMESSDAVPPHFFSGITIDADSRANLADLPPPKRSWIVPSKCVVLDCDGPKHVVIHDLDGSLTGLGAGASVTARAEFMNELRDDTTKFTWYNIPTKMLYDPAPYNDPGDPGWDMSAYAAYNNGAQTFTYRRLEGSEANASSGVIGVGIGSAAAAALPAPLMSSEEAAAATAAEEAEYLTRRALASATDSDWRNRMVFYPGDERAFYQGLDGTSCSPTSAIYDPACRTRRKTHREVAYRGYGTYRQGCVLNQQWNAWSCNATSMQPARLIIESMDEDHTSRNIAPVALASGGYVDLFGGGWDHQRPKDCGGYDCLKRLMTFHTTVAINRSYDLAFTGTNPKHLRLMLPSGGGEATAEAMLRSRVVISIFYSDPQQLEVHYQNQLKPPMEAHMLANNQYNFSMRKPLVSDPCGSNAYAQWEKKLYVLVCGGVPGIEIKTVDKLVLSLGIEVTIEEFFDPQYLVRNLASIFGIPSDRMRVPKIVAGSTALDVNMFPLDPCEGVICGAAGQLLRGRLRLPDWMG</sequence>
<evidence type="ECO:0000256" key="3">
    <source>
        <dbReference type="ARBA" id="ARBA00004316"/>
    </source>
</evidence>
<reference evidence="13" key="1">
    <citation type="journal article" date="2015" name="PLoS Genet.">
        <title>Genome Sequence and Transcriptome Analyses of Chrysochromulina tobin: Metabolic Tools for Enhanced Algal Fitness in the Prominent Order Prymnesiales (Haptophyceae).</title>
        <authorList>
            <person name="Hovde B.T."/>
            <person name="Deodato C.R."/>
            <person name="Hunsperger H.M."/>
            <person name="Ryken S.A."/>
            <person name="Yost W."/>
            <person name="Jha R.K."/>
            <person name="Patterson J."/>
            <person name="Monnat R.J. Jr."/>
            <person name="Barlow S.B."/>
            <person name="Starkenburg S.R."/>
            <person name="Cattolico R.A."/>
        </authorList>
    </citation>
    <scope>NUCLEOTIDE SEQUENCE</scope>
    <source>
        <strain evidence="13">CCMP291</strain>
    </source>
</reference>
<evidence type="ECO:0000313" key="12">
    <source>
        <dbReference type="EMBL" id="KOO23959.1"/>
    </source>
</evidence>
<keyword evidence="6" id="KW-0732">Signal</keyword>
<dbReference type="PANTHER" id="PTHR46769">
    <property type="entry name" value="POLYCYSTIC KIDNEY AND HEPATIC DISEASE 1 (AUTOSOMAL RECESSIVE)-LIKE 1"/>
    <property type="match status" value="1"/>
</dbReference>
<dbReference type="Pfam" id="PF01833">
    <property type="entry name" value="TIG"/>
    <property type="match status" value="5"/>
</dbReference>
<keyword evidence="10" id="KW-0966">Cell projection</keyword>
<keyword evidence="9" id="KW-0325">Glycoprotein</keyword>
<dbReference type="SMART" id="SM00710">
    <property type="entry name" value="PbH1"/>
    <property type="match status" value="12"/>
</dbReference>
<keyword evidence="7" id="KW-1133">Transmembrane helix</keyword>
<gene>
    <name evidence="12" type="ORF">Ctob_011877</name>
</gene>
<evidence type="ECO:0000256" key="9">
    <source>
        <dbReference type="ARBA" id="ARBA00023180"/>
    </source>
</evidence>
<evidence type="ECO:0000256" key="4">
    <source>
        <dbReference type="ARBA" id="ARBA00022475"/>
    </source>
</evidence>
<dbReference type="GO" id="GO:0042995">
    <property type="term" value="C:cell projection"/>
    <property type="evidence" value="ECO:0007669"/>
    <property type="project" value="UniProtKB-SubCell"/>
</dbReference>
<keyword evidence="4" id="KW-1003">Cell membrane</keyword>
<dbReference type="InterPro" id="IPR019316">
    <property type="entry name" value="G8_domain"/>
</dbReference>
<evidence type="ECO:0000256" key="10">
    <source>
        <dbReference type="ARBA" id="ARBA00023273"/>
    </source>
</evidence>
<dbReference type="SMART" id="SM01225">
    <property type="entry name" value="G8"/>
    <property type="match status" value="2"/>
</dbReference>
<comment type="caution">
    <text evidence="12">The sequence shown here is derived from an EMBL/GenBank/DDBJ whole genome shotgun (WGS) entry which is preliminary data.</text>
</comment>
<organism evidence="12 13">
    <name type="scientific">Chrysochromulina tobinii</name>
    <dbReference type="NCBI Taxonomy" id="1460289"/>
    <lineage>
        <taxon>Eukaryota</taxon>
        <taxon>Haptista</taxon>
        <taxon>Haptophyta</taxon>
        <taxon>Prymnesiophyceae</taxon>
        <taxon>Prymnesiales</taxon>
        <taxon>Chrysochromulinaceae</taxon>
        <taxon>Chrysochromulina</taxon>
    </lineage>
</organism>
<dbReference type="SUPFAM" id="SSF49785">
    <property type="entry name" value="Galactose-binding domain-like"/>
    <property type="match status" value="1"/>
</dbReference>
<evidence type="ECO:0000256" key="1">
    <source>
        <dbReference type="ARBA" id="ARBA00004167"/>
    </source>
</evidence>
<dbReference type="OrthoDB" id="120976at2759"/>
<dbReference type="Gene3D" id="2.160.20.10">
    <property type="entry name" value="Single-stranded right-handed beta-helix, Pectin lyase-like"/>
    <property type="match status" value="1"/>
</dbReference>
<accession>A0A0M0JBM3</accession>
<name>A0A0M0JBM3_9EUKA</name>
<dbReference type="InterPro" id="IPR055401">
    <property type="entry name" value="CEMIP_beta-hel_dom"/>
</dbReference>
<dbReference type="InterPro" id="IPR011050">
    <property type="entry name" value="Pectin_lyase_fold/virulence"/>
</dbReference>
<dbReference type="Pfam" id="PF10162">
    <property type="entry name" value="G8"/>
    <property type="match status" value="2"/>
</dbReference>
<evidence type="ECO:0000256" key="6">
    <source>
        <dbReference type="ARBA" id="ARBA00022729"/>
    </source>
</evidence>
<dbReference type="CDD" id="cd00603">
    <property type="entry name" value="IPT_PCSR"/>
    <property type="match status" value="5"/>
</dbReference>
<dbReference type="InterPro" id="IPR006626">
    <property type="entry name" value="PbH1"/>
</dbReference>
<dbReference type="Proteomes" id="UP000037460">
    <property type="component" value="Unassembled WGS sequence"/>
</dbReference>
<evidence type="ECO:0000256" key="2">
    <source>
        <dbReference type="ARBA" id="ARBA00004236"/>
    </source>
</evidence>
<dbReference type="Pfam" id="PF24606">
    <property type="entry name" value="CEMIP_beta-hel"/>
    <property type="match status" value="1"/>
</dbReference>
<dbReference type="InterPro" id="IPR002909">
    <property type="entry name" value="IPT_dom"/>
</dbReference>
<dbReference type="PANTHER" id="PTHR46769:SF2">
    <property type="entry name" value="FIBROCYSTIN-L ISOFORM 2 PRECURSOR-RELATED"/>
    <property type="match status" value="1"/>
</dbReference>
<keyword evidence="5" id="KW-0812">Transmembrane</keyword>
<comment type="subcellular location">
    <subcellularLocation>
        <location evidence="2">Cell membrane</location>
    </subcellularLocation>
    <subcellularLocation>
        <location evidence="3">Cell projection</location>
    </subcellularLocation>
    <subcellularLocation>
        <location evidence="1">Membrane</location>
        <topology evidence="1">Single-pass membrane protein</topology>
    </subcellularLocation>
</comment>
<dbReference type="InterPro" id="IPR052387">
    <property type="entry name" value="Fibrocystin"/>
</dbReference>
<dbReference type="InterPro" id="IPR008979">
    <property type="entry name" value="Galactose-bd-like_sf"/>
</dbReference>
<dbReference type="SUPFAM" id="SSF81296">
    <property type="entry name" value="E set domains"/>
    <property type="match status" value="5"/>
</dbReference>
<dbReference type="InterPro" id="IPR039477">
    <property type="entry name" value="ILEI/PANDER_dom"/>
</dbReference>
<evidence type="ECO:0000313" key="13">
    <source>
        <dbReference type="Proteomes" id="UP000037460"/>
    </source>
</evidence>
<feature type="domain" description="G8" evidence="11">
    <location>
        <begin position="1998"/>
        <end position="2118"/>
    </location>
</feature>
<dbReference type="EMBL" id="JWZX01003141">
    <property type="protein sequence ID" value="KOO23959.1"/>
    <property type="molecule type" value="Genomic_DNA"/>
</dbReference>
<dbReference type="PROSITE" id="PS51484">
    <property type="entry name" value="G8"/>
    <property type="match status" value="2"/>
</dbReference>
<keyword evidence="13" id="KW-1185">Reference proteome</keyword>
<evidence type="ECO:0000256" key="7">
    <source>
        <dbReference type="ARBA" id="ARBA00022989"/>
    </source>
</evidence>
<keyword evidence="8" id="KW-0472">Membrane</keyword>
<evidence type="ECO:0000259" key="11">
    <source>
        <dbReference type="PROSITE" id="PS51484"/>
    </source>
</evidence>
<dbReference type="InterPro" id="IPR013783">
    <property type="entry name" value="Ig-like_fold"/>
</dbReference>
<dbReference type="SMART" id="SM00429">
    <property type="entry name" value="IPT"/>
    <property type="match status" value="3"/>
</dbReference>
<feature type="domain" description="G8" evidence="11">
    <location>
        <begin position="1110"/>
        <end position="1234"/>
    </location>
</feature>
<dbReference type="Pfam" id="PF15711">
    <property type="entry name" value="ILEI"/>
    <property type="match status" value="1"/>
</dbReference>
<dbReference type="InterPro" id="IPR014756">
    <property type="entry name" value="Ig_E-set"/>
</dbReference>
<dbReference type="InterPro" id="IPR012334">
    <property type="entry name" value="Pectin_lyas_fold"/>
</dbReference>
<protein>
    <submittedName>
        <fullName evidence="12">Fibrocystin-l</fullName>
    </submittedName>
</protein>
<dbReference type="GO" id="GO:0005886">
    <property type="term" value="C:plasma membrane"/>
    <property type="evidence" value="ECO:0007669"/>
    <property type="project" value="UniProtKB-SubCell"/>
</dbReference>
<evidence type="ECO:0000256" key="8">
    <source>
        <dbReference type="ARBA" id="ARBA00023136"/>
    </source>
</evidence>
<evidence type="ECO:0000256" key="5">
    <source>
        <dbReference type="ARBA" id="ARBA00022692"/>
    </source>
</evidence>
<proteinExistence type="predicted"/>